<dbReference type="InterPro" id="IPR005651">
    <property type="entry name" value="Trm112-like"/>
</dbReference>
<dbReference type="HAMAP" id="MF_01187">
    <property type="entry name" value="UPF0434"/>
    <property type="match status" value="1"/>
</dbReference>
<evidence type="ECO:0000256" key="1">
    <source>
        <dbReference type="HAMAP-Rule" id="MF_01187"/>
    </source>
</evidence>
<dbReference type="PANTHER" id="PTHR33505">
    <property type="entry name" value="ZGC:162634"/>
    <property type="match status" value="1"/>
</dbReference>
<dbReference type="GO" id="GO:0005829">
    <property type="term" value="C:cytosol"/>
    <property type="evidence" value="ECO:0007669"/>
    <property type="project" value="TreeGrafter"/>
</dbReference>
<comment type="caution">
    <text evidence="2">The sequence shown here is derived from an EMBL/GenBank/DDBJ whole genome shotgun (WGS) entry which is preliminary data.</text>
</comment>
<comment type="similarity">
    <text evidence="1">Belongs to the UPF0434 family.</text>
</comment>
<dbReference type="Proteomes" id="UP000886657">
    <property type="component" value="Unassembled WGS sequence"/>
</dbReference>
<dbReference type="PANTHER" id="PTHR33505:SF4">
    <property type="entry name" value="PROTEIN PREY, MITOCHONDRIAL"/>
    <property type="match status" value="1"/>
</dbReference>
<organism evidence="2 3">
    <name type="scientific">Candidatus Geothrix skivensis</name>
    <dbReference type="NCBI Taxonomy" id="2954439"/>
    <lineage>
        <taxon>Bacteria</taxon>
        <taxon>Pseudomonadati</taxon>
        <taxon>Acidobacteriota</taxon>
        <taxon>Holophagae</taxon>
        <taxon>Holophagales</taxon>
        <taxon>Holophagaceae</taxon>
        <taxon>Geothrix</taxon>
    </lineage>
</organism>
<evidence type="ECO:0000313" key="3">
    <source>
        <dbReference type="Proteomes" id="UP000886657"/>
    </source>
</evidence>
<dbReference type="SUPFAM" id="SSF158997">
    <property type="entry name" value="Trm112p-like"/>
    <property type="match status" value="1"/>
</dbReference>
<dbReference type="Gene3D" id="2.20.25.10">
    <property type="match status" value="1"/>
</dbReference>
<accession>A0A9D7SHH8</accession>
<protein>
    <recommendedName>
        <fullName evidence="1">UPF0434 protein IPP58_14940</fullName>
    </recommendedName>
</protein>
<dbReference type="AlphaFoldDB" id="A0A9D7SHH8"/>
<evidence type="ECO:0000313" key="2">
    <source>
        <dbReference type="EMBL" id="MBK9797754.1"/>
    </source>
</evidence>
<dbReference type="EMBL" id="JADKIO010000011">
    <property type="protein sequence ID" value="MBK9797754.1"/>
    <property type="molecule type" value="Genomic_DNA"/>
</dbReference>
<reference evidence="2" key="1">
    <citation type="submission" date="2020-10" db="EMBL/GenBank/DDBJ databases">
        <title>Connecting structure to function with the recovery of over 1000 high-quality activated sludge metagenome-assembled genomes encoding full-length rRNA genes using long-read sequencing.</title>
        <authorList>
            <person name="Singleton C.M."/>
            <person name="Petriglieri F."/>
            <person name="Kristensen J.M."/>
            <person name="Kirkegaard R.H."/>
            <person name="Michaelsen T.Y."/>
            <person name="Andersen M.H."/>
            <person name="Karst S.M."/>
            <person name="Dueholm M.S."/>
            <person name="Nielsen P.H."/>
            <person name="Albertsen M."/>
        </authorList>
    </citation>
    <scope>NUCLEOTIDE SEQUENCE</scope>
    <source>
        <strain evidence="2">Skiv_18-Q3-R9-52_MAXAC.067</strain>
    </source>
</reference>
<name>A0A9D7SHH8_9BACT</name>
<dbReference type="Pfam" id="PF03966">
    <property type="entry name" value="Trm112p"/>
    <property type="match status" value="1"/>
</dbReference>
<gene>
    <name evidence="2" type="ORF">IPP58_14940</name>
</gene>
<sequence>MPLDPRLLEILCCPACHGDLLEKPEGLHCQGCGLLYPIEDGIPVMLVDAAKKVDLAPQADPQKQPPVARKVSP</sequence>
<proteinExistence type="inferred from homology"/>